<sequence>MSSTSQVGSHVQEHRRGATVQGDAVLRGGVEIEVCGEAGDEGAVVSEVGIAEAGRARAAW</sequence>
<reference evidence="2 3" key="1">
    <citation type="submission" date="2019-09" db="EMBL/GenBank/DDBJ databases">
        <title>Actinomadura physcomitrii sp. nov., a novel actinomycete isolated from moss [Physcomitrium sphaericum (Ludw) Fuernr].</title>
        <authorList>
            <person name="Zhuang X."/>
            <person name="Liu C."/>
        </authorList>
    </citation>
    <scope>NUCLEOTIDE SEQUENCE [LARGE SCALE GENOMIC DNA]</scope>
    <source>
        <strain evidence="2 3">HMC1</strain>
    </source>
</reference>
<feature type="region of interest" description="Disordered" evidence="1">
    <location>
        <begin position="1"/>
        <end position="22"/>
    </location>
</feature>
<evidence type="ECO:0000256" key="1">
    <source>
        <dbReference type="SAM" id="MobiDB-lite"/>
    </source>
</evidence>
<evidence type="ECO:0000313" key="3">
    <source>
        <dbReference type="Proteomes" id="UP000468735"/>
    </source>
</evidence>
<gene>
    <name evidence="2" type="ORF">F8566_43890</name>
</gene>
<protein>
    <submittedName>
        <fullName evidence="2">Uncharacterized protein</fullName>
    </submittedName>
</protein>
<dbReference type="AlphaFoldDB" id="A0A6H9YKT9"/>
<proteinExistence type="predicted"/>
<comment type="caution">
    <text evidence="2">The sequence shown here is derived from an EMBL/GenBank/DDBJ whole genome shotgun (WGS) entry which is preliminary data.</text>
</comment>
<dbReference type="RefSeq" id="WP_151569325.1">
    <property type="nucleotide sequence ID" value="NZ_WBMT01000028.1"/>
</dbReference>
<keyword evidence="3" id="KW-1185">Reference proteome</keyword>
<dbReference type="EMBL" id="WBMT01000028">
    <property type="protein sequence ID" value="KAB2340859.1"/>
    <property type="molecule type" value="Genomic_DNA"/>
</dbReference>
<organism evidence="2 3">
    <name type="scientific">Actinomadura rudentiformis</name>
    <dbReference type="NCBI Taxonomy" id="359158"/>
    <lineage>
        <taxon>Bacteria</taxon>
        <taxon>Bacillati</taxon>
        <taxon>Actinomycetota</taxon>
        <taxon>Actinomycetes</taxon>
        <taxon>Streptosporangiales</taxon>
        <taxon>Thermomonosporaceae</taxon>
        <taxon>Actinomadura</taxon>
    </lineage>
</organism>
<accession>A0A6H9YKT9</accession>
<dbReference type="Proteomes" id="UP000468735">
    <property type="component" value="Unassembled WGS sequence"/>
</dbReference>
<name>A0A6H9YKT9_9ACTN</name>
<evidence type="ECO:0000313" key="2">
    <source>
        <dbReference type="EMBL" id="KAB2340859.1"/>
    </source>
</evidence>